<dbReference type="EMBL" id="CABM01000016">
    <property type="protein sequence ID" value="CBH95952.1"/>
    <property type="molecule type" value="Genomic_DNA"/>
</dbReference>
<accession>E6PM00</accession>
<dbReference type="AlphaFoldDB" id="E6PM00"/>
<proteinExistence type="predicted"/>
<comment type="caution">
    <text evidence="2">The sequence shown here is derived from an EMBL/GenBank/DDBJ whole genome shotgun (WGS) entry which is preliminary data.</text>
</comment>
<sequence length="105" mass="11044">MSASMLGTVEPARGFPSTSTMPFATDHPAVLDRLDDLLLQDWGPAVTMDLSMLGGFFTAAITSQKGISHRPAPRSGPGAGCCVGAVLKRQIAGKNNALLYLTYPH</sequence>
<organism evidence="2">
    <name type="scientific">mine drainage metagenome</name>
    <dbReference type="NCBI Taxonomy" id="410659"/>
    <lineage>
        <taxon>unclassified sequences</taxon>
        <taxon>metagenomes</taxon>
        <taxon>ecological metagenomes</taxon>
    </lineage>
</organism>
<gene>
    <name evidence="2" type="ORF">CARN2_0940</name>
</gene>
<protein>
    <submittedName>
        <fullName evidence="2">Uncharacterized protein</fullName>
    </submittedName>
</protein>
<name>E6PM00_9ZZZZ</name>
<reference evidence="2" key="1">
    <citation type="submission" date="2009-10" db="EMBL/GenBank/DDBJ databases">
        <title>Diversity of trophic interactions inside an arsenic-rich microbial ecosystem.</title>
        <authorList>
            <person name="Bertin P.N."/>
            <person name="Heinrich-Salmeron A."/>
            <person name="Pelletier E."/>
            <person name="Goulhen-Chollet F."/>
            <person name="Arsene-Ploetze F."/>
            <person name="Gallien S."/>
            <person name="Calteau A."/>
            <person name="Vallenet D."/>
            <person name="Casiot C."/>
            <person name="Chane-Woon-Ming B."/>
            <person name="Giloteaux L."/>
            <person name="Barakat M."/>
            <person name="Bonnefoy V."/>
            <person name="Bruneel O."/>
            <person name="Chandler M."/>
            <person name="Cleiss J."/>
            <person name="Duran R."/>
            <person name="Elbaz-Poulichet F."/>
            <person name="Fonknechten N."/>
            <person name="Lauga B."/>
            <person name="Mornico D."/>
            <person name="Ortet P."/>
            <person name="Schaeffer C."/>
            <person name="Siguier P."/>
            <person name="Alexander Thil Smith A."/>
            <person name="Van Dorsselaer A."/>
            <person name="Weissenbach J."/>
            <person name="Medigue C."/>
            <person name="Le Paslier D."/>
        </authorList>
    </citation>
    <scope>NUCLEOTIDE SEQUENCE</scope>
</reference>
<feature type="region of interest" description="Disordered" evidence="1">
    <location>
        <begin position="1"/>
        <end position="20"/>
    </location>
</feature>
<evidence type="ECO:0000256" key="1">
    <source>
        <dbReference type="SAM" id="MobiDB-lite"/>
    </source>
</evidence>
<evidence type="ECO:0000313" key="2">
    <source>
        <dbReference type="EMBL" id="CBH95952.1"/>
    </source>
</evidence>